<dbReference type="PROSITE" id="PS50119">
    <property type="entry name" value="ZF_BBOX"/>
    <property type="match status" value="1"/>
</dbReference>
<feature type="coiled-coil region" evidence="6">
    <location>
        <begin position="107"/>
        <end position="205"/>
    </location>
</feature>
<dbReference type="CDD" id="cd19769">
    <property type="entry name" value="Bbox2_TRIM16-like"/>
    <property type="match status" value="1"/>
</dbReference>
<dbReference type="InterPro" id="IPR058030">
    <property type="entry name" value="TRIM8/14/16/25/29/45/65_CC"/>
</dbReference>
<dbReference type="InterPro" id="IPR013320">
    <property type="entry name" value="ConA-like_dom_sf"/>
</dbReference>
<dbReference type="PANTHER" id="PTHR25465:SF41">
    <property type="entry name" value="E3 UBIQUITIN-PROTEIN LIGASE RNF135"/>
    <property type="match status" value="1"/>
</dbReference>
<dbReference type="Ensembl" id="ENSLLET00000027253.1">
    <property type="protein sequence ID" value="ENSLLEP00000026245.1"/>
    <property type="gene ID" value="ENSLLEG00000016659.1"/>
</dbReference>
<dbReference type="InterPro" id="IPR051051">
    <property type="entry name" value="E3_ubiq-ligase_TRIM/RNF"/>
</dbReference>
<dbReference type="InterPro" id="IPR003877">
    <property type="entry name" value="SPRY_dom"/>
</dbReference>
<keyword evidence="11" id="KW-1185">Reference proteome</keyword>
<dbReference type="OrthoDB" id="9395240at2759"/>
<dbReference type="SUPFAM" id="SSF49899">
    <property type="entry name" value="Concanavalin A-like lectins/glucanases"/>
    <property type="match status" value="1"/>
</dbReference>
<dbReference type="Proteomes" id="UP000694569">
    <property type="component" value="Unplaced"/>
</dbReference>
<dbReference type="Pfam" id="PF00622">
    <property type="entry name" value="SPRY"/>
    <property type="match status" value="1"/>
</dbReference>
<dbReference type="SMART" id="SM00336">
    <property type="entry name" value="BBOX"/>
    <property type="match status" value="1"/>
</dbReference>
<organism evidence="10 11">
    <name type="scientific">Leptobrachium leishanense</name>
    <name type="common">Leishan spiny toad</name>
    <dbReference type="NCBI Taxonomy" id="445787"/>
    <lineage>
        <taxon>Eukaryota</taxon>
        <taxon>Metazoa</taxon>
        <taxon>Chordata</taxon>
        <taxon>Craniata</taxon>
        <taxon>Vertebrata</taxon>
        <taxon>Euteleostomi</taxon>
        <taxon>Amphibia</taxon>
        <taxon>Batrachia</taxon>
        <taxon>Anura</taxon>
        <taxon>Pelobatoidea</taxon>
        <taxon>Megophryidae</taxon>
        <taxon>Leptobrachium</taxon>
    </lineage>
</organism>
<dbReference type="GO" id="GO:0005737">
    <property type="term" value="C:cytoplasm"/>
    <property type="evidence" value="ECO:0007669"/>
    <property type="project" value="UniProtKB-ARBA"/>
</dbReference>
<dbReference type="Pfam" id="PF00643">
    <property type="entry name" value="zf-B_box"/>
    <property type="match status" value="1"/>
</dbReference>
<evidence type="ECO:0000313" key="11">
    <source>
        <dbReference type="Proteomes" id="UP000694569"/>
    </source>
</evidence>
<dbReference type="InterPro" id="IPR043136">
    <property type="entry name" value="B30.2/SPRY_sf"/>
</dbReference>
<keyword evidence="1" id="KW-0479">Metal-binding</keyword>
<proteinExistence type="predicted"/>
<evidence type="ECO:0000256" key="4">
    <source>
        <dbReference type="ARBA" id="ARBA00023054"/>
    </source>
</evidence>
<accession>A0A8C5WBF3</accession>
<reference evidence="10" key="1">
    <citation type="submission" date="2025-08" db="UniProtKB">
        <authorList>
            <consortium name="Ensembl"/>
        </authorList>
    </citation>
    <scope>IDENTIFICATION</scope>
</reference>
<dbReference type="GeneTree" id="ENSGT01030000234583"/>
<name>A0A8C5WBF3_9ANUR</name>
<dbReference type="AlphaFoldDB" id="A0A8C5WBF3"/>
<evidence type="ECO:0000259" key="9">
    <source>
        <dbReference type="PROSITE" id="PS50188"/>
    </source>
</evidence>
<dbReference type="InterPro" id="IPR001870">
    <property type="entry name" value="B30.2/SPRY"/>
</dbReference>
<reference evidence="10" key="2">
    <citation type="submission" date="2025-09" db="UniProtKB">
        <authorList>
            <consortium name="Ensembl"/>
        </authorList>
    </citation>
    <scope>IDENTIFICATION</scope>
</reference>
<evidence type="ECO:0000259" key="8">
    <source>
        <dbReference type="PROSITE" id="PS50119"/>
    </source>
</evidence>
<dbReference type="SMART" id="SM00589">
    <property type="entry name" value="PRY"/>
    <property type="match status" value="1"/>
</dbReference>
<dbReference type="Gene3D" id="4.10.830.40">
    <property type="match status" value="1"/>
</dbReference>
<dbReference type="CDD" id="cd12891">
    <property type="entry name" value="SPRY_PRY_C-I_2"/>
    <property type="match status" value="1"/>
</dbReference>
<dbReference type="PANTHER" id="PTHR25465">
    <property type="entry name" value="B-BOX DOMAIN CONTAINING"/>
    <property type="match status" value="1"/>
</dbReference>
<dbReference type="InterPro" id="IPR000315">
    <property type="entry name" value="Znf_B-box"/>
</dbReference>
<dbReference type="PRINTS" id="PR01407">
    <property type="entry name" value="BUTYPHLNCDUF"/>
</dbReference>
<keyword evidence="2 5" id="KW-0863">Zinc-finger</keyword>
<evidence type="ECO:0000256" key="3">
    <source>
        <dbReference type="ARBA" id="ARBA00022833"/>
    </source>
</evidence>
<dbReference type="SMART" id="SM00449">
    <property type="entry name" value="SPRY"/>
    <property type="match status" value="1"/>
</dbReference>
<dbReference type="InterPro" id="IPR006574">
    <property type="entry name" value="PRY"/>
</dbReference>
<evidence type="ECO:0000256" key="1">
    <source>
        <dbReference type="ARBA" id="ARBA00022723"/>
    </source>
</evidence>
<evidence type="ECO:0000256" key="7">
    <source>
        <dbReference type="SAM" id="MobiDB-lite"/>
    </source>
</evidence>
<dbReference type="Pfam" id="PF25600">
    <property type="entry name" value="TRIM_CC"/>
    <property type="match status" value="1"/>
</dbReference>
<feature type="domain" description="B30.2/SPRY" evidence="9">
    <location>
        <begin position="258"/>
        <end position="446"/>
    </location>
</feature>
<feature type="domain" description="B box-type" evidence="8">
    <location>
        <begin position="58"/>
        <end position="99"/>
    </location>
</feature>
<evidence type="ECO:0000256" key="5">
    <source>
        <dbReference type="PROSITE-ProRule" id="PRU00024"/>
    </source>
</evidence>
<dbReference type="InterPro" id="IPR003879">
    <property type="entry name" value="Butyrophylin_SPRY"/>
</dbReference>
<evidence type="ECO:0000313" key="10">
    <source>
        <dbReference type="Ensembl" id="ENSLLEP00000026245.1"/>
    </source>
</evidence>
<dbReference type="Gene3D" id="2.60.120.920">
    <property type="match status" value="1"/>
</dbReference>
<dbReference type="SUPFAM" id="SSF57845">
    <property type="entry name" value="B-box zinc-binding domain"/>
    <property type="match status" value="1"/>
</dbReference>
<evidence type="ECO:0000256" key="2">
    <source>
        <dbReference type="ARBA" id="ARBA00022771"/>
    </source>
</evidence>
<dbReference type="GO" id="GO:0008270">
    <property type="term" value="F:zinc ion binding"/>
    <property type="evidence" value="ECO:0007669"/>
    <property type="project" value="UniProtKB-KW"/>
</dbReference>
<dbReference type="PROSITE" id="PS50188">
    <property type="entry name" value="B302_SPRY"/>
    <property type="match status" value="1"/>
</dbReference>
<sequence length="446" mass="50832">MDVPPGHEEAPVLCIYCVHGPVPAAKTCMQCESSLCDTHLQIHNKTLHHVLVDPTGSIKGRRCLLHNKLLEFYCSEDAVYLCTSCRRDGEHRGHEVDTLIVASAKKKEKLRLVLEKLTSRREEIKKKLESLQEQVTEVEEADAAMDRVMAVFLDIRKQLEMLEKRVQREITRQKDQTVLRVSNLIQRLEIKHKELTSNISRFEKLQSLTDPIAVLEGQDPDRADNRETRPRKSSGSKSSTSSKETQGYLDEGQIMATLHLVLHNLVMQMRSAVYMLDLSLDVNTAGDYVVISGNKKSAQWSHINQARPENPDKFNFFQILSSNVLSSGRYYWEVETSKSGNWVVGVAYSSIDRKGNKSFIGFNSQSWCLRFHGKEYSMVHDSKLKPLTLESPLQTLGIYLDYEAGCLSFYHLTDPIQHLHTFTSTFTEPLHAAFLVEHDGWVTIRS</sequence>
<keyword evidence="3" id="KW-0862">Zinc</keyword>
<evidence type="ECO:0000256" key="6">
    <source>
        <dbReference type="SAM" id="Coils"/>
    </source>
</evidence>
<feature type="compositionally biased region" description="Basic and acidic residues" evidence="7">
    <location>
        <begin position="219"/>
        <end position="230"/>
    </location>
</feature>
<keyword evidence="4 6" id="KW-0175">Coiled coil</keyword>
<dbReference type="Gene3D" id="3.30.160.60">
    <property type="entry name" value="Classic Zinc Finger"/>
    <property type="match status" value="1"/>
</dbReference>
<protein>
    <submittedName>
        <fullName evidence="10">Uncharacterized protein</fullName>
    </submittedName>
</protein>
<feature type="region of interest" description="Disordered" evidence="7">
    <location>
        <begin position="213"/>
        <end position="246"/>
    </location>
</feature>